<keyword evidence="2" id="KW-0328">Glycosyltransferase</keyword>
<proteinExistence type="predicted"/>
<dbReference type="SUPFAM" id="SSF53271">
    <property type="entry name" value="PRTase-like"/>
    <property type="match status" value="1"/>
</dbReference>
<dbReference type="RefSeq" id="WP_081147482.1">
    <property type="nucleotide sequence ID" value="NZ_LVYD01000044.1"/>
</dbReference>
<protein>
    <submittedName>
        <fullName evidence="2">Phosphoribosyltransferase</fullName>
    </submittedName>
</protein>
<dbReference type="Gene3D" id="3.30.1310.20">
    <property type="entry name" value="PRTase-like"/>
    <property type="match status" value="1"/>
</dbReference>
<dbReference type="OrthoDB" id="9810066at2"/>
<keyword evidence="3" id="KW-1185">Reference proteome</keyword>
<keyword evidence="2" id="KW-0808">Transferase</keyword>
<dbReference type="Gene3D" id="3.40.50.2020">
    <property type="match status" value="1"/>
</dbReference>
<feature type="domain" description="Phosphoribosyltransferase" evidence="1">
    <location>
        <begin position="11"/>
        <end position="183"/>
    </location>
</feature>
<sequence length="211" mass="24031">MFYNRKQAALLLARELEKYKGENVIVLGIPRGGIETAYYLARELNAKLSTLIVHKLGYPGDPEFAFGAMAEDGTVYYNPYHKINLSQEMIDNIEEDQQREIEHRKRIFRESQVFPDIKDKTVIIVDDGVATGATIFAATRMCKKRGAAKIVVAAPVCSQRTENDLLHEADEVVMLEKPEHFSAVSQAYESFQNLSDQEALEFLEKWEKKTI</sequence>
<dbReference type="GO" id="GO:0016757">
    <property type="term" value="F:glycosyltransferase activity"/>
    <property type="evidence" value="ECO:0007669"/>
    <property type="project" value="UniProtKB-KW"/>
</dbReference>
<evidence type="ECO:0000313" key="3">
    <source>
        <dbReference type="Proteomes" id="UP000192796"/>
    </source>
</evidence>
<accession>A0A1V9FZR4</accession>
<reference evidence="2 3" key="1">
    <citation type="submission" date="2016-03" db="EMBL/GenBank/DDBJ databases">
        <title>Niastella vici sp. nov., isolated from farmland soil.</title>
        <authorList>
            <person name="Chen L."/>
            <person name="Wang D."/>
            <person name="Yang S."/>
            <person name="Wang G."/>
        </authorList>
    </citation>
    <scope>NUCLEOTIDE SEQUENCE [LARGE SCALE GENOMIC DNA]</scope>
    <source>
        <strain evidence="2 3">DJ57</strain>
    </source>
</reference>
<dbReference type="AlphaFoldDB" id="A0A1V9FZR4"/>
<name>A0A1V9FZR4_9BACT</name>
<dbReference type="Pfam" id="PF00156">
    <property type="entry name" value="Pribosyltran"/>
    <property type="match status" value="1"/>
</dbReference>
<dbReference type="STRING" id="1703345.A3860_23055"/>
<evidence type="ECO:0000313" key="2">
    <source>
        <dbReference type="EMBL" id="OQP63820.1"/>
    </source>
</evidence>
<comment type="caution">
    <text evidence="2">The sequence shown here is derived from an EMBL/GenBank/DDBJ whole genome shotgun (WGS) entry which is preliminary data.</text>
</comment>
<dbReference type="InterPro" id="IPR000836">
    <property type="entry name" value="PRTase_dom"/>
</dbReference>
<organism evidence="2 3">
    <name type="scientific">Niastella vici</name>
    <dbReference type="NCBI Taxonomy" id="1703345"/>
    <lineage>
        <taxon>Bacteria</taxon>
        <taxon>Pseudomonadati</taxon>
        <taxon>Bacteroidota</taxon>
        <taxon>Chitinophagia</taxon>
        <taxon>Chitinophagales</taxon>
        <taxon>Chitinophagaceae</taxon>
        <taxon>Niastella</taxon>
    </lineage>
</organism>
<evidence type="ECO:0000259" key="1">
    <source>
        <dbReference type="Pfam" id="PF00156"/>
    </source>
</evidence>
<dbReference type="EMBL" id="LVYD01000044">
    <property type="protein sequence ID" value="OQP63820.1"/>
    <property type="molecule type" value="Genomic_DNA"/>
</dbReference>
<dbReference type="InterPro" id="IPR029057">
    <property type="entry name" value="PRTase-like"/>
</dbReference>
<dbReference type="CDD" id="cd06223">
    <property type="entry name" value="PRTases_typeI"/>
    <property type="match status" value="1"/>
</dbReference>
<gene>
    <name evidence="2" type="ORF">A3860_23055</name>
</gene>
<dbReference type="Proteomes" id="UP000192796">
    <property type="component" value="Unassembled WGS sequence"/>
</dbReference>